<evidence type="ECO:0000313" key="2">
    <source>
        <dbReference type="EMBL" id="NMN67079.1"/>
    </source>
</evidence>
<dbReference type="Proteomes" id="UP001166004">
    <property type="component" value="Unassembled WGS sequence"/>
</dbReference>
<dbReference type="GO" id="GO:0016779">
    <property type="term" value="F:nucleotidyltransferase activity"/>
    <property type="evidence" value="ECO:0007669"/>
    <property type="project" value="UniProtKB-KW"/>
</dbReference>
<evidence type="ECO:0000313" key="3">
    <source>
        <dbReference type="Proteomes" id="UP001166004"/>
    </source>
</evidence>
<comment type="caution">
    <text evidence="2">The sequence shown here is derived from an EMBL/GenBank/DDBJ whole genome shotgun (WGS) entry which is preliminary data.</text>
</comment>
<keyword evidence="2" id="KW-0808">Transferase</keyword>
<keyword evidence="3" id="KW-1185">Reference proteome</keyword>
<keyword evidence="2" id="KW-0548">Nucleotidyltransferase</keyword>
<dbReference type="SUPFAM" id="SSF52374">
    <property type="entry name" value="Nucleotidylyl transferase"/>
    <property type="match status" value="1"/>
</dbReference>
<dbReference type="InterPro" id="IPR014729">
    <property type="entry name" value="Rossmann-like_a/b/a_fold"/>
</dbReference>
<gene>
    <name evidence="2" type="ORF">VP91_00002120</name>
</gene>
<dbReference type="InterPro" id="IPR024951">
    <property type="entry name" value="Sulfurylase_cat_dom"/>
</dbReference>
<dbReference type="EMBL" id="LANA01000001">
    <property type="protein sequence ID" value="NMN67079.1"/>
    <property type="molecule type" value="Genomic_DNA"/>
</dbReference>
<dbReference type="PANTHER" id="PTHR43509">
    <property type="match status" value="1"/>
</dbReference>
<dbReference type="RefSeq" id="WP_169035594.1">
    <property type="nucleotide sequence ID" value="NZ_LANA01000001.1"/>
</dbReference>
<reference evidence="2 3" key="1">
    <citation type="submission" date="2019-07" db="EMBL/GenBank/DDBJ databases">
        <title>SAR11 Genome Evolution.</title>
        <authorList>
            <person name="Giovannoni S."/>
        </authorList>
    </citation>
    <scope>NUCLEOTIDE SEQUENCE [LARGE SCALE GENOMIC DNA]</scope>
    <source>
        <strain evidence="2 3">HTCC9565</strain>
    </source>
</reference>
<evidence type="ECO:0000259" key="1">
    <source>
        <dbReference type="Pfam" id="PF01747"/>
    </source>
</evidence>
<dbReference type="PANTHER" id="PTHR43509:SF1">
    <property type="entry name" value="SULFATE ADENYLYLTRANSFERASE"/>
    <property type="match status" value="1"/>
</dbReference>
<protein>
    <submittedName>
        <fullName evidence="2">Sulfate adenylyltransferase</fullName>
    </submittedName>
</protein>
<accession>A0ABX1T1Y8</accession>
<proteinExistence type="predicted"/>
<feature type="domain" description="Sulphate adenylyltransferase catalytic" evidence="1">
    <location>
        <begin position="130"/>
        <end position="301"/>
    </location>
</feature>
<dbReference type="Pfam" id="PF01747">
    <property type="entry name" value="ATP-sulfurylase"/>
    <property type="match status" value="1"/>
</dbReference>
<dbReference type="Gene3D" id="3.40.50.620">
    <property type="entry name" value="HUPs"/>
    <property type="match status" value="1"/>
</dbReference>
<sequence>MNLNFSDPQIRYLIDYANLKHGLIKYQNDFLNEYQFKEFEKKPHYGFPLILPVGIKYFNYKKKYIFKLDKKKTLKNIFKSNNKNYVGAKIFFQFSNEFAYNVKIKKKYMGYLDKINQINQKLINKIKFFKKNSYVSAFQTRNIPHFGHEVIIKKLMEKKGIVIINPLVGMKKKGDFKNEILLKIYKNLLSIKEYKNKVFFKPLIANMHYAGPREAIHHINLREMVGFNRFTVGRDHAGAQNNYQPLDAYKAAAKNKKKFKIDVFLHKGSYFCKDCKRVMLRSDCNHKNYSEISGSQFRSKLLTKKYFKYARRSIQMYIFKFKNKLFYK</sequence>
<name>A0ABX1T1Y8_PELUQ</name>
<organism evidence="2 3">
    <name type="scientific">Pelagibacter ubique</name>
    <dbReference type="NCBI Taxonomy" id="198252"/>
    <lineage>
        <taxon>Bacteria</taxon>
        <taxon>Pseudomonadati</taxon>
        <taxon>Pseudomonadota</taxon>
        <taxon>Alphaproteobacteria</taxon>
        <taxon>Candidatus Pelagibacterales</taxon>
        <taxon>Candidatus Pelagibacteraceae</taxon>
        <taxon>Candidatus Pelagibacter</taxon>
    </lineage>
</organism>